<accession>A0ABD0LJT7</accession>
<feature type="domain" description="Ig-like" evidence="8">
    <location>
        <begin position="438"/>
        <end position="531"/>
    </location>
</feature>
<sequence length="830" mass="92129">MAHPEPTVQTVQTAVSMTFIVFSAPPSEPKITRLHRRQFAYRENEEADLTCRSDIVGNPVVSYEWSYQGRNNVSPHRNRLIVRSLTWQDNGLEIGCRARNNFTDTKGLNLTTVFRLEVFYRPQIRFQSLSGSECLDADSGECTVDEGQRIRVECLAHSNPAIKSISWEKAFQTPVLDITASHSQDGSEFTCEAATETNETAGLWYPLVNSKSLRIRVQYLPDRPVLTLKSSELNVTNQSVKENDTVKFVCVGKARPKPSVKLMRDEQLLKSTDPSSGADKDDETRMSHTLQSASCEDSGRYSCVVSNGEVSSTTHASLFVRCPPRPADSVPLSQLNITYKGTQAQLTLDLVAYPLPNVTVTYDAIYADGANTPRLLSQDKFNGTCEETDAIYQARCTIWVQDVVSSDEGSYQLTVQNSEGSLDTLKFQLFVEDLPDRPVLTLKSSGLNVTNQSVKENDTVTFVCVGKARPKPSVKLMRDEQLLQSTDPSSAKDDEIRMSHILRSASCEDSGRYSCVLSNGEVSSTTHANLFVRCSPRLKYSMPQLNIIYRGTLEQLTFDLVAYPLPNVTIAYDALDPYGANTPRLVNKDKFNGTCEETVVTHHVRCNIWIQDVVLDDKGSYQLTVQNSEGSLDTLKFQLFVDEEVPNIADDRLWLNTSHIIGITVGAVCGVATIIAVVVFVVRARWKAYERPPPARLWEMHEYRALSPKPAPPRPSTVASDVADANPYDVIPADDGDYSEPITSDDYLHPAALTPERTTDQTDADPHPATLDTARASCNYDDCFNVATSTEDNVDQSEGTHHPVLEQASPEYSNIPHDEGQDHAPYSNVP</sequence>
<feature type="domain" description="Ig-like" evidence="8">
    <location>
        <begin position="122"/>
        <end position="201"/>
    </location>
</feature>
<keyword evidence="4" id="KW-0325">Glycoprotein</keyword>
<dbReference type="PROSITE" id="PS50835">
    <property type="entry name" value="IG_LIKE"/>
    <property type="match status" value="4"/>
</dbReference>
<keyword evidence="7" id="KW-1133">Transmembrane helix</keyword>
<evidence type="ECO:0000256" key="2">
    <source>
        <dbReference type="ARBA" id="ARBA00023136"/>
    </source>
</evidence>
<keyword evidence="2 7" id="KW-0472">Membrane</keyword>
<dbReference type="InterPro" id="IPR003598">
    <property type="entry name" value="Ig_sub2"/>
</dbReference>
<dbReference type="SMART" id="SM00408">
    <property type="entry name" value="IGc2"/>
    <property type="match status" value="4"/>
</dbReference>
<dbReference type="CDD" id="cd00096">
    <property type="entry name" value="Ig"/>
    <property type="match status" value="2"/>
</dbReference>
<dbReference type="InterPro" id="IPR007110">
    <property type="entry name" value="Ig-like_dom"/>
</dbReference>
<gene>
    <name evidence="9" type="ORF">BaRGS_00008893</name>
</gene>
<dbReference type="Proteomes" id="UP001519460">
    <property type="component" value="Unassembled WGS sequence"/>
</dbReference>
<dbReference type="InterPro" id="IPR013783">
    <property type="entry name" value="Ig-like_fold"/>
</dbReference>
<keyword evidence="5" id="KW-0393">Immunoglobulin domain</keyword>
<dbReference type="SMART" id="SM00409">
    <property type="entry name" value="IG"/>
    <property type="match status" value="4"/>
</dbReference>
<feature type="transmembrane region" description="Helical" evidence="7">
    <location>
        <begin position="660"/>
        <end position="682"/>
    </location>
</feature>
<dbReference type="EMBL" id="JACVVK020000041">
    <property type="protein sequence ID" value="KAK7499802.1"/>
    <property type="molecule type" value="Genomic_DNA"/>
</dbReference>
<evidence type="ECO:0000256" key="7">
    <source>
        <dbReference type="SAM" id="Phobius"/>
    </source>
</evidence>
<dbReference type="InterPro" id="IPR036179">
    <property type="entry name" value="Ig-like_dom_sf"/>
</dbReference>
<feature type="region of interest" description="Disordered" evidence="6">
    <location>
        <begin position="707"/>
        <end position="746"/>
    </location>
</feature>
<evidence type="ECO:0000256" key="6">
    <source>
        <dbReference type="SAM" id="MobiDB-lite"/>
    </source>
</evidence>
<feature type="domain" description="Ig-like" evidence="8">
    <location>
        <begin position="224"/>
        <end position="319"/>
    </location>
</feature>
<dbReference type="Gene3D" id="2.60.40.10">
    <property type="entry name" value="Immunoglobulins"/>
    <property type="match status" value="4"/>
</dbReference>
<dbReference type="PANTHER" id="PTHR11640">
    <property type="entry name" value="NEPHRIN"/>
    <property type="match status" value="1"/>
</dbReference>
<keyword evidence="3" id="KW-1015">Disulfide bond</keyword>
<evidence type="ECO:0000259" key="8">
    <source>
        <dbReference type="PROSITE" id="PS50835"/>
    </source>
</evidence>
<feature type="region of interest" description="Disordered" evidence="6">
    <location>
        <begin position="789"/>
        <end position="830"/>
    </location>
</feature>
<dbReference type="Pfam" id="PF13927">
    <property type="entry name" value="Ig_3"/>
    <property type="match status" value="2"/>
</dbReference>
<evidence type="ECO:0000313" key="9">
    <source>
        <dbReference type="EMBL" id="KAK7499802.1"/>
    </source>
</evidence>
<evidence type="ECO:0000313" key="10">
    <source>
        <dbReference type="Proteomes" id="UP001519460"/>
    </source>
</evidence>
<proteinExistence type="predicted"/>
<dbReference type="PANTHER" id="PTHR11640:SF31">
    <property type="entry name" value="IRREGULAR CHIASM C-ROUGHEST PROTEIN-RELATED"/>
    <property type="match status" value="1"/>
</dbReference>
<comment type="caution">
    <text evidence="9">The sequence shown here is derived from an EMBL/GenBank/DDBJ whole genome shotgun (WGS) entry which is preliminary data.</text>
</comment>
<feature type="domain" description="Ig-like" evidence="8">
    <location>
        <begin position="29"/>
        <end position="109"/>
    </location>
</feature>
<keyword evidence="10" id="KW-1185">Reference proteome</keyword>
<reference evidence="9 10" key="1">
    <citation type="journal article" date="2023" name="Sci. Data">
        <title>Genome assembly of the Korean intertidal mud-creeper Batillaria attramentaria.</title>
        <authorList>
            <person name="Patra A.K."/>
            <person name="Ho P.T."/>
            <person name="Jun S."/>
            <person name="Lee S.J."/>
            <person name="Kim Y."/>
            <person name="Won Y.J."/>
        </authorList>
    </citation>
    <scope>NUCLEOTIDE SEQUENCE [LARGE SCALE GENOMIC DNA]</scope>
    <source>
        <strain evidence="9">Wonlab-2016</strain>
    </source>
</reference>
<dbReference type="AlphaFoldDB" id="A0ABD0LJT7"/>
<evidence type="ECO:0000256" key="4">
    <source>
        <dbReference type="ARBA" id="ARBA00023180"/>
    </source>
</evidence>
<dbReference type="SUPFAM" id="SSF48726">
    <property type="entry name" value="Immunoglobulin"/>
    <property type="match status" value="5"/>
</dbReference>
<dbReference type="InterPro" id="IPR003599">
    <property type="entry name" value="Ig_sub"/>
</dbReference>
<feature type="region of interest" description="Disordered" evidence="6">
    <location>
        <begin position="264"/>
        <end position="291"/>
    </location>
</feature>
<dbReference type="InterPro" id="IPR051275">
    <property type="entry name" value="Cell_adhesion_signaling"/>
</dbReference>
<evidence type="ECO:0000256" key="5">
    <source>
        <dbReference type="ARBA" id="ARBA00023319"/>
    </source>
</evidence>
<protein>
    <recommendedName>
        <fullName evidence="8">Ig-like domain-containing protein</fullName>
    </recommendedName>
</protein>
<evidence type="ECO:0000256" key="3">
    <source>
        <dbReference type="ARBA" id="ARBA00023157"/>
    </source>
</evidence>
<organism evidence="9 10">
    <name type="scientific">Batillaria attramentaria</name>
    <dbReference type="NCBI Taxonomy" id="370345"/>
    <lineage>
        <taxon>Eukaryota</taxon>
        <taxon>Metazoa</taxon>
        <taxon>Spiralia</taxon>
        <taxon>Lophotrochozoa</taxon>
        <taxon>Mollusca</taxon>
        <taxon>Gastropoda</taxon>
        <taxon>Caenogastropoda</taxon>
        <taxon>Sorbeoconcha</taxon>
        <taxon>Cerithioidea</taxon>
        <taxon>Batillariidae</taxon>
        <taxon>Batillaria</taxon>
    </lineage>
</organism>
<keyword evidence="7" id="KW-0812">Transmembrane</keyword>
<name>A0ABD0LJT7_9CAEN</name>
<dbReference type="GO" id="GO:0016020">
    <property type="term" value="C:membrane"/>
    <property type="evidence" value="ECO:0007669"/>
    <property type="project" value="UniProtKB-SubCell"/>
</dbReference>
<evidence type="ECO:0000256" key="1">
    <source>
        <dbReference type="ARBA" id="ARBA00004479"/>
    </source>
</evidence>
<comment type="subcellular location">
    <subcellularLocation>
        <location evidence="1">Membrane</location>
        <topology evidence="1">Single-pass type I membrane protein</topology>
    </subcellularLocation>
</comment>